<dbReference type="RefSeq" id="WP_152965970.1">
    <property type="nucleotide sequence ID" value="NZ_LGTC01000001.1"/>
</dbReference>
<comment type="caution">
    <text evidence="3">The sequence shown here is derived from an EMBL/GenBank/DDBJ whole genome shotgun (WGS) entry which is preliminary data.</text>
</comment>
<dbReference type="EMBL" id="LGTC01000001">
    <property type="protein sequence ID" value="KNY26663.1"/>
    <property type="molecule type" value="Genomic_DNA"/>
</dbReference>
<keyword evidence="1" id="KW-0677">Repeat</keyword>
<dbReference type="Proteomes" id="UP000036923">
    <property type="component" value="Unassembled WGS sequence"/>
</dbReference>
<feature type="domain" description="SLH" evidence="2">
    <location>
        <begin position="13"/>
        <end position="74"/>
    </location>
</feature>
<gene>
    <name evidence="3" type="ORF">Bccel_1928</name>
</gene>
<evidence type="ECO:0000259" key="2">
    <source>
        <dbReference type="PROSITE" id="PS51272"/>
    </source>
</evidence>
<evidence type="ECO:0000313" key="4">
    <source>
        <dbReference type="Proteomes" id="UP000036923"/>
    </source>
</evidence>
<dbReference type="InterPro" id="IPR051465">
    <property type="entry name" value="Cell_Envelope_Struct_Comp"/>
</dbReference>
<sequence>MITPKPTTIPSTKASIVFKDIVGHWAENSLMKLFERGILSGYPDKSMRPQLEITRAEATVILVKSLALDPLNSKKYKFKDDSKLPSWAYGYIQRAVEKGIIKGYDDNSFRPMQKVSRSEIVSMIVRAFSFDHKQGKGIAFIDSSTIPKWSKDSIISAVELGIIKGYENNTFMPYKHVTRAEAATILENSINIMEKKKAP</sequence>
<dbReference type="PANTHER" id="PTHR43308:SF5">
    <property type="entry name" value="S-LAYER PROTEIN _ PEPTIDOGLYCAN ENDO-BETA-N-ACETYLGLUCOSAMINIDASE"/>
    <property type="match status" value="1"/>
</dbReference>
<dbReference type="InterPro" id="IPR001119">
    <property type="entry name" value="SLH_dom"/>
</dbReference>
<reference evidence="4" key="1">
    <citation type="submission" date="2015-07" db="EMBL/GenBank/DDBJ databases">
        <title>Near-Complete Genome Sequence of the Cellulolytic Bacterium Bacteroides (Pseudobacteroides) cellulosolvens ATCC 35603.</title>
        <authorList>
            <person name="Dassa B."/>
            <person name="Utturkar S.M."/>
            <person name="Klingeman D.M."/>
            <person name="Hurt R.A."/>
            <person name="Keller M."/>
            <person name="Xu J."/>
            <person name="Reddy Y.H.K."/>
            <person name="Borovok I."/>
            <person name="Grinberg I.R."/>
            <person name="Lamed R."/>
            <person name="Zhivin O."/>
            <person name="Bayer E.A."/>
            <person name="Brown S.D."/>
        </authorList>
    </citation>
    <scope>NUCLEOTIDE SEQUENCE [LARGE SCALE GENOMIC DNA]</scope>
    <source>
        <strain evidence="4">DSM 2933</strain>
    </source>
</reference>
<dbReference type="STRING" id="398512.Bccel_1928"/>
<evidence type="ECO:0000256" key="1">
    <source>
        <dbReference type="ARBA" id="ARBA00022737"/>
    </source>
</evidence>
<keyword evidence="4" id="KW-1185">Reference proteome</keyword>
<feature type="domain" description="SLH" evidence="2">
    <location>
        <begin position="75"/>
        <end position="138"/>
    </location>
</feature>
<protein>
    <submittedName>
        <fullName evidence="3">S-layer domain-containing protein</fullName>
    </submittedName>
</protein>
<dbReference type="PROSITE" id="PS51272">
    <property type="entry name" value="SLH"/>
    <property type="match status" value="3"/>
</dbReference>
<accession>A0A0L6JLL7</accession>
<organism evidence="3 4">
    <name type="scientific">Pseudobacteroides cellulosolvens ATCC 35603 = DSM 2933</name>
    <dbReference type="NCBI Taxonomy" id="398512"/>
    <lineage>
        <taxon>Bacteria</taxon>
        <taxon>Bacillati</taxon>
        <taxon>Bacillota</taxon>
        <taxon>Clostridia</taxon>
        <taxon>Eubacteriales</taxon>
        <taxon>Oscillospiraceae</taxon>
        <taxon>Pseudobacteroides</taxon>
    </lineage>
</organism>
<name>A0A0L6JLL7_9FIRM</name>
<dbReference type="AlphaFoldDB" id="A0A0L6JLL7"/>
<feature type="domain" description="SLH" evidence="2">
    <location>
        <begin position="139"/>
        <end position="199"/>
    </location>
</feature>
<dbReference type="Pfam" id="PF00395">
    <property type="entry name" value="SLH"/>
    <property type="match status" value="3"/>
</dbReference>
<evidence type="ECO:0000313" key="3">
    <source>
        <dbReference type="EMBL" id="KNY26663.1"/>
    </source>
</evidence>
<proteinExistence type="predicted"/>
<dbReference type="PANTHER" id="PTHR43308">
    <property type="entry name" value="OUTER MEMBRANE PROTEIN ALPHA-RELATED"/>
    <property type="match status" value="1"/>
</dbReference>